<feature type="domain" description="Heterokaryon incompatibility" evidence="1">
    <location>
        <begin position="45"/>
        <end position="206"/>
    </location>
</feature>
<dbReference type="PANTHER" id="PTHR24148:SF64">
    <property type="entry name" value="HETEROKARYON INCOMPATIBILITY DOMAIN-CONTAINING PROTEIN"/>
    <property type="match status" value="1"/>
</dbReference>
<name>A0A1L7XJZ7_9HELO</name>
<dbReference type="InterPro" id="IPR010730">
    <property type="entry name" value="HET"/>
</dbReference>
<organism evidence="2 3">
    <name type="scientific">Phialocephala subalpina</name>
    <dbReference type="NCBI Taxonomy" id="576137"/>
    <lineage>
        <taxon>Eukaryota</taxon>
        <taxon>Fungi</taxon>
        <taxon>Dikarya</taxon>
        <taxon>Ascomycota</taxon>
        <taxon>Pezizomycotina</taxon>
        <taxon>Leotiomycetes</taxon>
        <taxon>Helotiales</taxon>
        <taxon>Mollisiaceae</taxon>
        <taxon>Phialocephala</taxon>
        <taxon>Phialocephala fortinii species complex</taxon>
    </lineage>
</organism>
<dbReference type="AlphaFoldDB" id="A0A1L7XJZ7"/>
<protein>
    <recommendedName>
        <fullName evidence="1">Heterokaryon incompatibility domain-containing protein</fullName>
    </recommendedName>
</protein>
<dbReference type="Pfam" id="PF26639">
    <property type="entry name" value="Het-6_barrel"/>
    <property type="match status" value="1"/>
</dbReference>
<dbReference type="EMBL" id="FJOG01000030">
    <property type="protein sequence ID" value="CZR65385.1"/>
    <property type="molecule type" value="Genomic_DNA"/>
</dbReference>
<sequence>MTYYTHERLPPGRWIRLLRLLPGSFEDKISCELIQTEFEKAASFEPISYSWGSRADKREISCHGRLLLITVNLFQALRCFRLGKEPRLVWADGICIDQTSVEERGHQVSFMDQVYARGACTLIWLGESPDHIDIEGGIGLMRDFNRHMEMEIDTMDKHDHEDIWETIHSVPPLPDNHPLVTCENRWGGIRELLGRPYFRRVWVMQELGLSGNAEAFCGNYRIKFSEIISFVAYYSHMQKFMGCRGIPWTHIDNALQDIWSTYGSLESWLNDRGPLEKIKAYYQERNDNGLLDILDTSRGFEATLDVDHIYAFLGHPLGRSEDGTKYLIEVDYKRTVQETSVLVAEQICVTSLSRSLHPLALLCHVVHPDDGDSEYLDSSRSRIPSWVPTWHESKLYNYLNPHLSADASLQKQTWSRNRTMAVFKGENWQQKQLVVAALLLGQVTKCSGSLPDDPEKVHDTVRQCWEIYSTAPNLVQTRPRYWQNFLWNLVRTYPLPDLLPFDFVAFCRQRSLDFFQLISTRSYFSRALHSSPNTSPDRFIDEANSVCGNKKFFATIRGFCGMGLQSTRENDVLAIIFGCPMPVLLRPTSDPRIYSLVGQAYVQELMYGKAVRDWKNGKLQTDIQEISIG</sequence>
<dbReference type="Proteomes" id="UP000184330">
    <property type="component" value="Unassembled WGS sequence"/>
</dbReference>
<proteinExistence type="predicted"/>
<evidence type="ECO:0000313" key="3">
    <source>
        <dbReference type="Proteomes" id="UP000184330"/>
    </source>
</evidence>
<dbReference type="InterPro" id="IPR052895">
    <property type="entry name" value="HetReg/Transcr_Mod"/>
</dbReference>
<dbReference type="PANTHER" id="PTHR24148">
    <property type="entry name" value="ANKYRIN REPEAT DOMAIN-CONTAINING PROTEIN 39 HOMOLOG-RELATED"/>
    <property type="match status" value="1"/>
</dbReference>
<dbReference type="STRING" id="576137.A0A1L7XJZ7"/>
<reference evidence="2 3" key="1">
    <citation type="submission" date="2016-03" db="EMBL/GenBank/DDBJ databases">
        <authorList>
            <person name="Ploux O."/>
        </authorList>
    </citation>
    <scope>NUCLEOTIDE SEQUENCE [LARGE SCALE GENOMIC DNA]</scope>
    <source>
        <strain evidence="2 3">UAMH 11012</strain>
    </source>
</reference>
<keyword evidence="3" id="KW-1185">Reference proteome</keyword>
<dbReference type="Pfam" id="PF06985">
    <property type="entry name" value="HET"/>
    <property type="match status" value="1"/>
</dbReference>
<evidence type="ECO:0000313" key="2">
    <source>
        <dbReference type="EMBL" id="CZR65385.1"/>
    </source>
</evidence>
<accession>A0A1L7XJZ7</accession>
<gene>
    <name evidence="2" type="ORF">PAC_15285</name>
</gene>
<evidence type="ECO:0000259" key="1">
    <source>
        <dbReference type="Pfam" id="PF06985"/>
    </source>
</evidence>
<dbReference type="OrthoDB" id="2288928at2759"/>